<dbReference type="PANTHER" id="PTHR43790:SF1">
    <property type="entry name" value="XYLOSE IMPORT ATP-BINDING PROTEIN XYLG"/>
    <property type="match status" value="1"/>
</dbReference>
<evidence type="ECO:0000256" key="1">
    <source>
        <dbReference type="ARBA" id="ARBA00022448"/>
    </source>
</evidence>
<evidence type="ECO:0000256" key="4">
    <source>
        <dbReference type="ARBA" id="ARBA00022597"/>
    </source>
</evidence>
<evidence type="ECO:0000256" key="9">
    <source>
        <dbReference type="ARBA" id="ARBA00023136"/>
    </source>
</evidence>
<dbReference type="RefSeq" id="WP_249701561.1">
    <property type="nucleotide sequence ID" value="NZ_JAMFLX010000036.1"/>
</dbReference>
<dbReference type="Gene3D" id="3.40.50.300">
    <property type="entry name" value="P-loop containing nucleotide triphosphate hydrolases"/>
    <property type="match status" value="2"/>
</dbReference>
<keyword evidence="9" id="KW-0472">Membrane</keyword>
<accession>A0ABT0PKJ2</accession>
<evidence type="ECO:0000313" key="11">
    <source>
        <dbReference type="EMBL" id="MCL6271894.1"/>
    </source>
</evidence>
<evidence type="ECO:0000256" key="5">
    <source>
        <dbReference type="ARBA" id="ARBA00022737"/>
    </source>
</evidence>
<keyword evidence="12" id="KW-1185">Reference proteome</keyword>
<dbReference type="SUPFAM" id="SSF52540">
    <property type="entry name" value="P-loop containing nucleoside triphosphate hydrolases"/>
    <property type="match status" value="2"/>
</dbReference>
<evidence type="ECO:0000256" key="3">
    <source>
        <dbReference type="ARBA" id="ARBA00022519"/>
    </source>
</evidence>
<sequence>MSYLLEMQGISKDFSGIKALDNVFFNVKPAEVVSLCGENGSGKSTLMKVLTGVHPAGSYAGEITFNGKSLSAQSIKDSEAVGIAIIHQELALVKELSIMENIFLGSEIHSYGRINFNAMLQKTRELLKQVFLDVPPTTLVKHLGVGQQQLVEIAKALSKNASLLILDEPSSSLTESETKILLNIVCSLRERGVSCVYISHKLDEIMAISDRVCVIRDGLHIATKEIAELNQDRIIQMMVGREMANLFPREDHPIGDVVLEVRNCTAHDPWVQDIKRVDDVSFTVREGEILGISGLVGAGRTELMQCLFGCYPGSYDIEILLDNKPIKVRNSAEALRQRVAMVPEDRKRHGIIPGMSVAKNLSLANLLNYQQKMDCIDSSHEVADVLEYIKKLRVKTASPDLQIKSLSGGNQQKVVLAKNLLIGPKVLILDEPTRGVDVGAKYEIYKVMFELIREGISIIMVSSELPEVLGISDRVLVMHEGKLKGNFVNQDLTQEMIMESALGSCSDA</sequence>
<dbReference type="Pfam" id="PF00005">
    <property type="entry name" value="ABC_tran"/>
    <property type="match status" value="2"/>
</dbReference>
<dbReference type="InterPro" id="IPR050107">
    <property type="entry name" value="ABC_carbohydrate_import_ATPase"/>
</dbReference>
<feature type="domain" description="ABC transporter" evidence="10">
    <location>
        <begin position="259"/>
        <end position="505"/>
    </location>
</feature>
<dbReference type="PROSITE" id="PS50893">
    <property type="entry name" value="ABC_TRANSPORTER_2"/>
    <property type="match status" value="2"/>
</dbReference>
<reference evidence="11 12" key="1">
    <citation type="submission" date="2022-05" db="EMBL/GenBank/DDBJ databases">
        <authorList>
            <person name="Park J.-S."/>
        </authorList>
    </citation>
    <scope>NUCLEOTIDE SEQUENCE [LARGE SCALE GENOMIC DNA]</scope>
    <source>
        <strain evidence="11 12">2012CJ34-2</strain>
    </source>
</reference>
<organism evidence="11 12">
    <name type="scientific">Parendozoicomonas callyspongiae</name>
    <dbReference type="NCBI Taxonomy" id="2942213"/>
    <lineage>
        <taxon>Bacteria</taxon>
        <taxon>Pseudomonadati</taxon>
        <taxon>Pseudomonadota</taxon>
        <taxon>Gammaproteobacteria</taxon>
        <taxon>Oceanospirillales</taxon>
        <taxon>Endozoicomonadaceae</taxon>
        <taxon>Parendozoicomonas</taxon>
    </lineage>
</organism>
<dbReference type="CDD" id="cd03216">
    <property type="entry name" value="ABC_Carb_Monos_I"/>
    <property type="match status" value="1"/>
</dbReference>
<evidence type="ECO:0000259" key="10">
    <source>
        <dbReference type="PROSITE" id="PS50893"/>
    </source>
</evidence>
<dbReference type="PANTHER" id="PTHR43790">
    <property type="entry name" value="CARBOHYDRATE TRANSPORT ATP-BINDING PROTEIN MG119-RELATED"/>
    <property type="match status" value="1"/>
</dbReference>
<dbReference type="NCBIfam" id="TIGR02633">
    <property type="entry name" value="xylG"/>
    <property type="match status" value="1"/>
</dbReference>
<dbReference type="NCBIfam" id="NF010069">
    <property type="entry name" value="PRK13549.1"/>
    <property type="match status" value="1"/>
</dbReference>
<evidence type="ECO:0000256" key="6">
    <source>
        <dbReference type="ARBA" id="ARBA00022741"/>
    </source>
</evidence>
<dbReference type="CDD" id="cd03215">
    <property type="entry name" value="ABC_Carb_Monos_II"/>
    <property type="match status" value="1"/>
</dbReference>
<dbReference type="InterPro" id="IPR003593">
    <property type="entry name" value="AAA+_ATPase"/>
</dbReference>
<evidence type="ECO:0000256" key="2">
    <source>
        <dbReference type="ARBA" id="ARBA00022475"/>
    </source>
</evidence>
<keyword evidence="3" id="KW-0997">Cell inner membrane</keyword>
<name>A0ABT0PKJ2_9GAMM</name>
<dbReference type="InterPro" id="IPR013455">
    <property type="entry name" value="ABC_transptr_XylG"/>
</dbReference>
<keyword evidence="6" id="KW-0547">Nucleotide-binding</keyword>
<dbReference type="Proteomes" id="UP001203338">
    <property type="component" value="Unassembled WGS sequence"/>
</dbReference>
<evidence type="ECO:0000313" key="12">
    <source>
        <dbReference type="Proteomes" id="UP001203338"/>
    </source>
</evidence>
<dbReference type="InterPro" id="IPR027417">
    <property type="entry name" value="P-loop_NTPase"/>
</dbReference>
<comment type="caution">
    <text evidence="11">The sequence shown here is derived from an EMBL/GenBank/DDBJ whole genome shotgun (WGS) entry which is preliminary data.</text>
</comment>
<protein>
    <submittedName>
        <fullName evidence="11">Xylose ABC transporter ATP-binding protein</fullName>
    </submittedName>
</protein>
<gene>
    <name evidence="11" type="ORF">M3P05_18405</name>
</gene>
<feature type="domain" description="ABC transporter" evidence="10">
    <location>
        <begin position="5"/>
        <end position="242"/>
    </location>
</feature>
<keyword evidence="7 11" id="KW-0067">ATP-binding</keyword>
<dbReference type="InterPro" id="IPR003439">
    <property type="entry name" value="ABC_transporter-like_ATP-bd"/>
</dbReference>
<keyword evidence="5" id="KW-0677">Repeat</keyword>
<dbReference type="EMBL" id="JAMFLX010000036">
    <property type="protein sequence ID" value="MCL6271894.1"/>
    <property type="molecule type" value="Genomic_DNA"/>
</dbReference>
<dbReference type="SMART" id="SM00382">
    <property type="entry name" value="AAA"/>
    <property type="match status" value="2"/>
</dbReference>
<dbReference type="InterPro" id="IPR017871">
    <property type="entry name" value="ABC_transporter-like_CS"/>
</dbReference>
<dbReference type="PROSITE" id="PS00211">
    <property type="entry name" value="ABC_TRANSPORTER_1"/>
    <property type="match status" value="1"/>
</dbReference>
<evidence type="ECO:0000256" key="8">
    <source>
        <dbReference type="ARBA" id="ARBA00022967"/>
    </source>
</evidence>
<keyword evidence="2" id="KW-1003">Cell membrane</keyword>
<keyword evidence="4" id="KW-0762">Sugar transport</keyword>
<keyword evidence="1" id="KW-0813">Transport</keyword>
<dbReference type="GO" id="GO:0005524">
    <property type="term" value="F:ATP binding"/>
    <property type="evidence" value="ECO:0007669"/>
    <property type="project" value="UniProtKB-KW"/>
</dbReference>
<keyword evidence="8" id="KW-1278">Translocase</keyword>
<evidence type="ECO:0000256" key="7">
    <source>
        <dbReference type="ARBA" id="ARBA00022840"/>
    </source>
</evidence>
<proteinExistence type="predicted"/>